<protein>
    <recommendedName>
        <fullName evidence="4">DUF2628 domain-containing protein</fullName>
    </recommendedName>
</protein>
<dbReference type="Pfam" id="PF10947">
    <property type="entry name" value="DUF2628"/>
    <property type="match status" value="1"/>
</dbReference>
<evidence type="ECO:0000313" key="3">
    <source>
        <dbReference type="Proteomes" id="UP001058124"/>
    </source>
</evidence>
<organism evidence="2 3">
    <name type="scientific">Leminorella grimontii</name>
    <dbReference type="NCBI Taxonomy" id="82981"/>
    <lineage>
        <taxon>Bacteria</taxon>
        <taxon>Pseudomonadati</taxon>
        <taxon>Pseudomonadota</taxon>
        <taxon>Gammaproteobacteria</taxon>
        <taxon>Enterobacterales</taxon>
        <taxon>Budviciaceae</taxon>
        <taxon>Leminorella</taxon>
    </lineage>
</organism>
<reference evidence="2" key="1">
    <citation type="submission" date="2022-06" db="EMBL/GenBank/DDBJ databases">
        <title>Draft genome sequences of Leminorella grimontii str. JCM5902.</title>
        <authorList>
            <person name="Wakabayashi Y."/>
            <person name="Kojima K."/>
        </authorList>
    </citation>
    <scope>NUCLEOTIDE SEQUENCE</scope>
    <source>
        <strain evidence="2">JCM 5902</strain>
    </source>
</reference>
<feature type="transmembrane region" description="Helical" evidence="1">
    <location>
        <begin position="117"/>
        <end position="135"/>
    </location>
</feature>
<dbReference type="InterPro" id="IPR024399">
    <property type="entry name" value="DUF2628"/>
</dbReference>
<dbReference type="Proteomes" id="UP001058124">
    <property type="component" value="Unassembled WGS sequence"/>
</dbReference>
<evidence type="ECO:0008006" key="4">
    <source>
        <dbReference type="Google" id="ProtNLM"/>
    </source>
</evidence>
<gene>
    <name evidence="2" type="ORF">SOASR030_32980</name>
</gene>
<keyword evidence="1" id="KW-0812">Transmembrane</keyword>
<dbReference type="AlphaFoldDB" id="A0AAV5N511"/>
<feature type="transmembrane region" description="Helical" evidence="1">
    <location>
        <begin position="91"/>
        <end position="111"/>
    </location>
</feature>
<keyword evidence="1" id="KW-0472">Membrane</keyword>
<proteinExistence type="predicted"/>
<evidence type="ECO:0000256" key="1">
    <source>
        <dbReference type="SAM" id="Phobius"/>
    </source>
</evidence>
<name>A0AAV5N511_9GAMM</name>
<keyword evidence="3" id="KW-1185">Reference proteome</keyword>
<feature type="transmembrane region" description="Helical" evidence="1">
    <location>
        <begin position="170"/>
        <end position="188"/>
    </location>
</feature>
<sequence>MEKCSKCGNMSVNDDGQCVVCDESASVNPYAVSSTVAEITGETSDASSESYSKIFVGSKYYSFFPHGGDIPKRWNWAAFFFGAFWFVYRKMYLYAVIYLGLGFLLTGIQMTLGISEILINVTSIALGVAAGIWANRLYKQHIDKKIAETLVMAKGDDVVPALKAKGGTNIGGLIGAIVLVFALIMLTSV</sequence>
<keyword evidence="1" id="KW-1133">Transmembrane helix</keyword>
<evidence type="ECO:0000313" key="2">
    <source>
        <dbReference type="EMBL" id="GKX57186.1"/>
    </source>
</evidence>
<dbReference type="EMBL" id="BRLH01000012">
    <property type="protein sequence ID" value="GKX57186.1"/>
    <property type="molecule type" value="Genomic_DNA"/>
</dbReference>
<comment type="caution">
    <text evidence="2">The sequence shown here is derived from an EMBL/GenBank/DDBJ whole genome shotgun (WGS) entry which is preliminary data.</text>
</comment>
<accession>A0AAV5N511</accession>